<keyword evidence="15" id="KW-1185">Reference proteome</keyword>
<dbReference type="Pfam" id="PF22527">
    <property type="entry name" value="DEXQc_Suv3"/>
    <property type="match status" value="1"/>
</dbReference>
<evidence type="ECO:0000256" key="5">
    <source>
        <dbReference type="ARBA" id="ARBA00012552"/>
    </source>
</evidence>
<dbReference type="Proteomes" id="UP000189703">
    <property type="component" value="Unplaced"/>
</dbReference>
<dbReference type="InterPro" id="IPR041082">
    <property type="entry name" value="Suv3_C_1"/>
</dbReference>
<dbReference type="Gene3D" id="1.20.58.1080">
    <property type="match status" value="1"/>
</dbReference>
<evidence type="ECO:0000256" key="4">
    <source>
        <dbReference type="ARBA" id="ARBA00011661"/>
    </source>
</evidence>
<evidence type="ECO:0000256" key="13">
    <source>
        <dbReference type="ARBA" id="ARBA00047984"/>
    </source>
</evidence>
<organism evidence="15 16">
    <name type="scientific">Nelumbo nucifera</name>
    <name type="common">Sacred lotus</name>
    <dbReference type="NCBI Taxonomy" id="4432"/>
    <lineage>
        <taxon>Eukaryota</taxon>
        <taxon>Viridiplantae</taxon>
        <taxon>Streptophyta</taxon>
        <taxon>Embryophyta</taxon>
        <taxon>Tracheophyta</taxon>
        <taxon>Spermatophyta</taxon>
        <taxon>Magnoliopsida</taxon>
        <taxon>Proteales</taxon>
        <taxon>Nelumbonaceae</taxon>
        <taxon>Nelumbo</taxon>
    </lineage>
</organism>
<comment type="subcellular location">
    <subcellularLocation>
        <location evidence="3">Mitochondrion matrix</location>
        <location evidence="3">Mitochondrion nucleoid</location>
    </subcellularLocation>
</comment>
<dbReference type="OrthoDB" id="6692397at2759"/>
<evidence type="ECO:0000256" key="7">
    <source>
        <dbReference type="ARBA" id="ARBA00022801"/>
    </source>
</evidence>
<evidence type="ECO:0000256" key="1">
    <source>
        <dbReference type="ARBA" id="ARBA00001936"/>
    </source>
</evidence>
<dbReference type="InterPro" id="IPR001650">
    <property type="entry name" value="Helicase_C-like"/>
</dbReference>
<evidence type="ECO:0000256" key="8">
    <source>
        <dbReference type="ARBA" id="ARBA00022806"/>
    </source>
</evidence>
<gene>
    <name evidence="16" type="primary">LOC104596586</name>
</gene>
<feature type="domain" description="Helicase C-terminal" evidence="14">
    <location>
        <begin position="199"/>
        <end position="359"/>
    </location>
</feature>
<evidence type="ECO:0000313" key="16">
    <source>
        <dbReference type="RefSeq" id="XP_010256131.1"/>
    </source>
</evidence>
<dbReference type="InterPro" id="IPR050699">
    <property type="entry name" value="RNA-DNA_Helicase"/>
</dbReference>
<comment type="catalytic activity">
    <reaction evidence="13">
        <text>ATP + H2O = ADP + phosphate + H(+)</text>
        <dbReference type="Rhea" id="RHEA:13065"/>
        <dbReference type="ChEBI" id="CHEBI:15377"/>
        <dbReference type="ChEBI" id="CHEBI:15378"/>
        <dbReference type="ChEBI" id="CHEBI:30616"/>
        <dbReference type="ChEBI" id="CHEBI:43474"/>
        <dbReference type="ChEBI" id="CHEBI:456216"/>
        <dbReference type="EC" id="3.6.4.13"/>
    </reaction>
</comment>
<accession>A0A1U8A4D1</accession>
<keyword evidence="7" id="KW-0378">Hydrolase</keyword>
<dbReference type="GO" id="GO:0003724">
    <property type="term" value="F:RNA helicase activity"/>
    <property type="evidence" value="ECO:0007669"/>
    <property type="project" value="UniProtKB-EC"/>
</dbReference>
<evidence type="ECO:0000256" key="11">
    <source>
        <dbReference type="ARBA" id="ARBA00023128"/>
    </source>
</evidence>
<dbReference type="FunFam" id="1.20.272.40:FF:000002">
    <property type="entry name" value="ATP-dependent RNA helicase SUV3, mitochondrial"/>
    <property type="match status" value="1"/>
</dbReference>
<evidence type="ECO:0000256" key="10">
    <source>
        <dbReference type="ARBA" id="ARBA00022946"/>
    </source>
</evidence>
<dbReference type="PANTHER" id="PTHR12131:SF1">
    <property type="entry name" value="ATP-DEPENDENT RNA HELICASE SUPV3L1, MITOCHONDRIAL-RELATED"/>
    <property type="match status" value="1"/>
</dbReference>
<protein>
    <recommendedName>
        <fullName evidence="5">RNA helicase</fullName>
        <ecNumber evidence="5">3.6.4.13</ecNumber>
    </recommendedName>
</protein>
<dbReference type="CDD" id="cd17913">
    <property type="entry name" value="DEXQc_Suv3"/>
    <property type="match status" value="1"/>
</dbReference>
<evidence type="ECO:0000256" key="12">
    <source>
        <dbReference type="ARBA" id="ARBA00023271"/>
    </source>
</evidence>
<dbReference type="Pfam" id="PF18147">
    <property type="entry name" value="Suv3_C_1"/>
    <property type="match status" value="1"/>
</dbReference>
<dbReference type="AlphaFoldDB" id="A0A1U8A4D1"/>
<dbReference type="Gene3D" id="3.40.50.300">
    <property type="entry name" value="P-loop containing nucleotide triphosphate hydrolases"/>
    <property type="match status" value="2"/>
</dbReference>
<dbReference type="FunFam" id="3.40.50.300:FF:000269">
    <property type="entry name" value="ATP-dependent RNA helicase SUPV3L1, mitochondrial"/>
    <property type="match status" value="1"/>
</dbReference>
<dbReference type="InterPro" id="IPR022192">
    <property type="entry name" value="SUV3_C"/>
</dbReference>
<reference evidence="16" key="1">
    <citation type="submission" date="2025-08" db="UniProtKB">
        <authorList>
            <consortium name="RefSeq"/>
        </authorList>
    </citation>
    <scope>IDENTIFICATION</scope>
</reference>
<dbReference type="FunFam" id="1.20.58.1080:FF:000003">
    <property type="entry name" value="DExH-box ATP-dependent RNA helicase DExH16 mitochondrial"/>
    <property type="match status" value="1"/>
</dbReference>
<evidence type="ECO:0000256" key="3">
    <source>
        <dbReference type="ARBA" id="ARBA00004436"/>
    </source>
</evidence>
<proteinExistence type="predicted"/>
<sequence length="540" mass="60889">MVSSLLRRKFSHGISCHLYADNMKPFRMHLELHARFVFGDCCSILRRFSSSSGAPFDFTDLTRPHTWYPNARRKKRNIILHVGPTNSGKTHHALKQLERSSSGIYCGPLRLLAWEVAKRLNKAHVPCDLITGQEKEEIDGAKHKSVTVEMADVTSDYHCAVIDEIQMVGCKTRGFSFTRALLGLAADELHLCGDAAVVPLIQEILEVTGDVIKVQYYERLSPLIPSKNDIENGGKHLCSVVYGSLPPETRTRQATMFNDESSQFDVLVASDAIGMGLNLNISRIIFSTLKKFDGTDMRELTVSEIKQIAGRAGRFGSKFPCGEVTCIDAEDLPLLHSSLKSPSPDLESAGLFPTFDLLFLYSRLHPKMGFHQILENFLENAKLSSNYFIANCEEMLKVAAVIDELPLQLHDKYLFCISPVDMNDDISSQGLVQFAQTYARKGIVRLREIFTPGTLQVPKTQTALKELESIHKVLDLYVWLSFRLEDSFPDRELASSQKSICSLLIEEFLERLGWQKPMARRLSPRKSSRSLLSQEIRQYL</sequence>
<dbReference type="PROSITE" id="PS51194">
    <property type="entry name" value="HELICASE_CTER"/>
    <property type="match status" value="1"/>
</dbReference>
<evidence type="ECO:0000256" key="9">
    <source>
        <dbReference type="ARBA" id="ARBA00022840"/>
    </source>
</evidence>
<evidence type="ECO:0000256" key="6">
    <source>
        <dbReference type="ARBA" id="ARBA00022741"/>
    </source>
</evidence>
<dbReference type="Gene3D" id="1.20.272.40">
    <property type="match status" value="1"/>
</dbReference>
<dbReference type="SUPFAM" id="SSF52540">
    <property type="entry name" value="P-loop containing nucleoside triphosphate hydrolases"/>
    <property type="match status" value="1"/>
</dbReference>
<dbReference type="EC" id="3.6.4.13" evidence="5"/>
<dbReference type="GO" id="GO:0016787">
    <property type="term" value="F:hydrolase activity"/>
    <property type="evidence" value="ECO:0007669"/>
    <property type="project" value="UniProtKB-KW"/>
</dbReference>
<dbReference type="GeneID" id="104596586"/>
<evidence type="ECO:0000313" key="15">
    <source>
        <dbReference type="Proteomes" id="UP000189703"/>
    </source>
</evidence>
<keyword evidence="10" id="KW-0809">Transit peptide</keyword>
<dbReference type="PANTHER" id="PTHR12131">
    <property type="entry name" value="ATP-DEPENDENT RNA AND DNA HELICASE"/>
    <property type="match status" value="1"/>
</dbReference>
<comment type="cofactor">
    <cofactor evidence="1">
        <name>Mn(2+)</name>
        <dbReference type="ChEBI" id="CHEBI:29035"/>
    </cofactor>
</comment>
<keyword evidence="11" id="KW-0496">Mitochondrion</keyword>
<comment type="cofactor">
    <cofactor evidence="2">
        <name>Mg(2+)</name>
        <dbReference type="ChEBI" id="CHEBI:18420"/>
    </cofactor>
</comment>
<evidence type="ECO:0000259" key="14">
    <source>
        <dbReference type="PROSITE" id="PS51194"/>
    </source>
</evidence>
<comment type="subunit">
    <text evidence="4">Homodimer; in free form. Component of the mitochondrial degradosome (mtEXO) complex which is a heteropentamer containing 2 copies of SUPV3L1 and 3 copies of PNPT1.</text>
</comment>
<dbReference type="Pfam" id="PF00271">
    <property type="entry name" value="Helicase_C"/>
    <property type="match status" value="1"/>
</dbReference>
<evidence type="ECO:0000256" key="2">
    <source>
        <dbReference type="ARBA" id="ARBA00001946"/>
    </source>
</evidence>
<name>A0A1U8A4D1_NELNU</name>
<keyword evidence="6" id="KW-0547">Nucleotide-binding</keyword>
<dbReference type="GO" id="GO:0042645">
    <property type="term" value="C:mitochondrial nucleoid"/>
    <property type="evidence" value="ECO:0007669"/>
    <property type="project" value="UniProtKB-SubCell"/>
</dbReference>
<dbReference type="Pfam" id="PF12513">
    <property type="entry name" value="SUV3_C"/>
    <property type="match status" value="1"/>
</dbReference>
<keyword evidence="12" id="KW-1135">Mitochondrion nucleoid</keyword>
<dbReference type="SMART" id="SM00490">
    <property type="entry name" value="HELICc"/>
    <property type="match status" value="1"/>
</dbReference>
<keyword evidence="9" id="KW-0067">ATP-binding</keyword>
<dbReference type="InterPro" id="IPR027417">
    <property type="entry name" value="P-loop_NTPase"/>
</dbReference>
<keyword evidence="8 16" id="KW-0347">Helicase</keyword>
<dbReference type="CDD" id="cd18805">
    <property type="entry name" value="SF2_C_suv3"/>
    <property type="match status" value="1"/>
</dbReference>
<dbReference type="RefSeq" id="XP_010256131.1">
    <property type="nucleotide sequence ID" value="XM_010257829.2"/>
</dbReference>
<dbReference type="InterPro" id="IPR055206">
    <property type="entry name" value="DEXQc_SUV3"/>
</dbReference>
<dbReference type="InterPro" id="IPR044774">
    <property type="entry name" value="Suv3_DEXQc"/>
</dbReference>
<dbReference type="GO" id="GO:0005524">
    <property type="term" value="F:ATP binding"/>
    <property type="evidence" value="ECO:0007669"/>
    <property type="project" value="UniProtKB-KW"/>
</dbReference>